<reference evidence="1 2" key="1">
    <citation type="journal article" date="2020" name="Genome Biol. Evol.">
        <title>Rhizobium dioscoreae sp. nov., a plant growth-promoting bacterium isolated from yam (Dioscorea species).</title>
        <authorList>
            <person name="Ouyabe M."/>
            <person name="Tanaka N."/>
            <person name="Shiwa Y."/>
            <person name="Fujita N."/>
            <person name="Kikuno H."/>
            <person name="Babil P."/>
            <person name="Shiwachi H."/>
        </authorList>
    </citation>
    <scope>NUCLEOTIDE SEQUENCE [LARGE SCALE GENOMIC DNA]</scope>
    <source>
        <strain evidence="1 2">S-93</strain>
    </source>
</reference>
<comment type="caution">
    <text evidence="1">The sequence shown here is derived from an EMBL/GenBank/DDBJ whole genome shotgun (WGS) entry which is preliminary data.</text>
</comment>
<accession>A0ABQ0Z3W0</accession>
<proteinExistence type="predicted"/>
<dbReference type="EMBL" id="BLAJ01000003">
    <property type="protein sequence ID" value="GES49978.1"/>
    <property type="molecule type" value="Genomic_DNA"/>
</dbReference>
<organism evidence="1 2">
    <name type="scientific">Rhizobium dioscoreae</name>
    <dbReference type="NCBI Taxonomy" id="2653122"/>
    <lineage>
        <taxon>Bacteria</taxon>
        <taxon>Pseudomonadati</taxon>
        <taxon>Pseudomonadota</taxon>
        <taxon>Alphaproteobacteria</taxon>
        <taxon>Hyphomicrobiales</taxon>
        <taxon>Rhizobiaceae</taxon>
        <taxon>Rhizobium/Agrobacterium group</taxon>
        <taxon>Rhizobium</taxon>
    </lineage>
</organism>
<dbReference type="Proteomes" id="UP000390335">
    <property type="component" value="Unassembled WGS sequence"/>
</dbReference>
<dbReference type="RefSeq" id="WP_152093497.1">
    <property type="nucleotide sequence ID" value="NZ_BLAJ01000003.1"/>
</dbReference>
<evidence type="ECO:0000313" key="1">
    <source>
        <dbReference type="EMBL" id="GES49978.1"/>
    </source>
</evidence>
<protein>
    <submittedName>
        <fullName evidence="1">Uncharacterized protein</fullName>
    </submittedName>
</protein>
<evidence type="ECO:0000313" key="2">
    <source>
        <dbReference type="Proteomes" id="UP000390335"/>
    </source>
</evidence>
<name>A0ABQ0Z3W0_9HYPH</name>
<sequence>MGLAKAGACSVLPDLSGYDDMDLLNLRAKLHAEMKRRGLALNVGQVAEKLAIAFFNSNSGLPNLSEAAVNTANVDALSRRGDRYSIKGVLDAKKTGTVYPDSVNPDRQLFEYMLVVKLSPEWELQSIFEFDWKTFLAVRSWDKRMNAWYIGLSAKNLMQARKY</sequence>
<gene>
    <name evidence="1" type="ORF">RsS93_25920</name>
</gene>
<keyword evidence="2" id="KW-1185">Reference proteome</keyword>